<organism evidence="1 2">
    <name type="scientific">Candidatus Azambacteria bacterium GW2011_GWA2_39_10</name>
    <dbReference type="NCBI Taxonomy" id="1618611"/>
    <lineage>
        <taxon>Bacteria</taxon>
        <taxon>Candidatus Azamiibacteriota</taxon>
    </lineage>
</organism>
<proteinExistence type="predicted"/>
<accession>A0A0G0NYG3</accession>
<comment type="caution">
    <text evidence="1">The sequence shown here is derived from an EMBL/GenBank/DDBJ whole genome shotgun (WGS) entry which is preliminary data.</text>
</comment>
<name>A0A0G0NYG3_9BACT</name>
<dbReference type="AlphaFoldDB" id="A0A0G0NYG3"/>
<reference evidence="1 2" key="1">
    <citation type="journal article" date="2015" name="Nature">
        <title>rRNA introns, odd ribosomes, and small enigmatic genomes across a large radiation of phyla.</title>
        <authorList>
            <person name="Brown C.T."/>
            <person name="Hug L.A."/>
            <person name="Thomas B.C."/>
            <person name="Sharon I."/>
            <person name="Castelle C.J."/>
            <person name="Singh A."/>
            <person name="Wilkins M.J."/>
            <person name="Williams K.H."/>
            <person name="Banfield J.F."/>
        </authorList>
    </citation>
    <scope>NUCLEOTIDE SEQUENCE [LARGE SCALE GENOMIC DNA]</scope>
</reference>
<dbReference type="Proteomes" id="UP000034706">
    <property type="component" value="Unassembled WGS sequence"/>
</dbReference>
<sequence>MKNHNHDLVHHLSETIDSIWRYDEYIKNSQGCDSCTAMWNKLKQTDMEVENMLKSEIQKHIDEKRFD</sequence>
<evidence type="ECO:0000313" key="2">
    <source>
        <dbReference type="Proteomes" id="UP000034706"/>
    </source>
</evidence>
<gene>
    <name evidence="1" type="ORF">UT16_C0029G0005</name>
</gene>
<evidence type="ECO:0000313" key="1">
    <source>
        <dbReference type="EMBL" id="KKQ90899.1"/>
    </source>
</evidence>
<protein>
    <submittedName>
        <fullName evidence="1">Uncharacterized protein</fullName>
    </submittedName>
</protein>
<dbReference type="EMBL" id="LBVT01000029">
    <property type="protein sequence ID" value="KKQ90899.1"/>
    <property type="molecule type" value="Genomic_DNA"/>
</dbReference>